<evidence type="ECO:0000259" key="9">
    <source>
        <dbReference type="PROSITE" id="PS50109"/>
    </source>
</evidence>
<dbReference type="CDD" id="cd00082">
    <property type="entry name" value="HisKA"/>
    <property type="match status" value="1"/>
</dbReference>
<dbReference type="EC" id="2.7.13.3" evidence="2"/>
<evidence type="ECO:0000256" key="1">
    <source>
        <dbReference type="ARBA" id="ARBA00000085"/>
    </source>
</evidence>
<dbReference type="PROSITE" id="PS50109">
    <property type="entry name" value="HIS_KIN"/>
    <property type="match status" value="1"/>
</dbReference>
<keyword evidence="11" id="KW-1185">Reference proteome</keyword>
<dbReference type="Gene3D" id="1.10.287.130">
    <property type="match status" value="1"/>
</dbReference>
<name>A0A2Z4IHS6_9BACT</name>
<dbReference type="AlphaFoldDB" id="A0A2Z4IHS6"/>
<dbReference type="EMBL" id="CP030041">
    <property type="protein sequence ID" value="AWW30681.1"/>
    <property type="molecule type" value="Genomic_DNA"/>
</dbReference>
<dbReference type="SMART" id="SM00388">
    <property type="entry name" value="HisKA"/>
    <property type="match status" value="1"/>
</dbReference>
<evidence type="ECO:0000256" key="8">
    <source>
        <dbReference type="SAM" id="Phobius"/>
    </source>
</evidence>
<evidence type="ECO:0000313" key="10">
    <source>
        <dbReference type="EMBL" id="AWW30681.1"/>
    </source>
</evidence>
<dbReference type="Pfam" id="PF02518">
    <property type="entry name" value="HATPase_c"/>
    <property type="match status" value="1"/>
</dbReference>
<reference evidence="10 11" key="1">
    <citation type="submission" date="2018-06" db="EMBL/GenBank/DDBJ databases">
        <title>Echinicola strongylocentroti sp. nov., isolated from a sea urchin Strongylocentrotus intermedius.</title>
        <authorList>
            <person name="Bae S.S."/>
        </authorList>
    </citation>
    <scope>NUCLEOTIDE SEQUENCE [LARGE SCALE GENOMIC DNA]</scope>
    <source>
        <strain evidence="10 11">MEBiC08714</strain>
    </source>
</reference>
<proteinExistence type="predicted"/>
<dbReference type="PRINTS" id="PR00344">
    <property type="entry name" value="BCTRLSENSOR"/>
</dbReference>
<feature type="transmembrane region" description="Helical" evidence="8">
    <location>
        <begin position="100"/>
        <end position="119"/>
    </location>
</feature>
<dbReference type="InterPro" id="IPR003594">
    <property type="entry name" value="HATPase_dom"/>
</dbReference>
<dbReference type="InterPro" id="IPR004358">
    <property type="entry name" value="Sig_transdc_His_kin-like_C"/>
</dbReference>
<feature type="domain" description="Histidine kinase" evidence="9">
    <location>
        <begin position="206"/>
        <end position="422"/>
    </location>
</feature>
<keyword evidence="5 10" id="KW-0418">Kinase</keyword>
<dbReference type="KEGG" id="est:DN752_11390"/>
<feature type="transmembrane region" description="Helical" evidence="8">
    <location>
        <begin position="69"/>
        <end position="88"/>
    </location>
</feature>
<organism evidence="10 11">
    <name type="scientific">Echinicola strongylocentroti</name>
    <dbReference type="NCBI Taxonomy" id="1795355"/>
    <lineage>
        <taxon>Bacteria</taxon>
        <taxon>Pseudomonadati</taxon>
        <taxon>Bacteroidota</taxon>
        <taxon>Cytophagia</taxon>
        <taxon>Cytophagales</taxon>
        <taxon>Cyclobacteriaceae</taxon>
        <taxon>Echinicola</taxon>
    </lineage>
</organism>
<dbReference type="Proteomes" id="UP000248688">
    <property type="component" value="Chromosome"/>
</dbReference>
<evidence type="ECO:0000256" key="2">
    <source>
        <dbReference type="ARBA" id="ARBA00012438"/>
    </source>
</evidence>
<keyword evidence="8" id="KW-1133">Transmembrane helix</keyword>
<dbReference type="InterPro" id="IPR036097">
    <property type="entry name" value="HisK_dim/P_sf"/>
</dbReference>
<evidence type="ECO:0000256" key="5">
    <source>
        <dbReference type="ARBA" id="ARBA00022777"/>
    </source>
</evidence>
<evidence type="ECO:0000256" key="3">
    <source>
        <dbReference type="ARBA" id="ARBA00022553"/>
    </source>
</evidence>
<keyword evidence="8" id="KW-0472">Membrane</keyword>
<feature type="transmembrane region" description="Helical" evidence="8">
    <location>
        <begin position="126"/>
        <end position="145"/>
    </location>
</feature>
<dbReference type="PANTHER" id="PTHR43711:SF1">
    <property type="entry name" value="HISTIDINE KINASE 1"/>
    <property type="match status" value="1"/>
</dbReference>
<dbReference type="InterPro" id="IPR003661">
    <property type="entry name" value="HisK_dim/P_dom"/>
</dbReference>
<keyword evidence="6" id="KW-0902">Two-component regulatory system</keyword>
<accession>A0A2Z4IHS6</accession>
<dbReference type="SUPFAM" id="SSF47384">
    <property type="entry name" value="Homodimeric domain of signal transducing histidine kinase"/>
    <property type="match status" value="1"/>
</dbReference>
<dbReference type="InterPro" id="IPR050736">
    <property type="entry name" value="Sensor_HK_Regulatory"/>
</dbReference>
<evidence type="ECO:0000313" key="11">
    <source>
        <dbReference type="Proteomes" id="UP000248688"/>
    </source>
</evidence>
<feature type="transmembrane region" description="Helical" evidence="8">
    <location>
        <begin position="14"/>
        <end position="31"/>
    </location>
</feature>
<protein>
    <recommendedName>
        <fullName evidence="2">histidine kinase</fullName>
        <ecNumber evidence="2">2.7.13.3</ecNumber>
    </recommendedName>
</protein>
<evidence type="ECO:0000256" key="7">
    <source>
        <dbReference type="SAM" id="Coils"/>
    </source>
</evidence>
<feature type="transmembrane region" description="Helical" evidence="8">
    <location>
        <begin position="43"/>
        <end position="62"/>
    </location>
</feature>
<dbReference type="Gene3D" id="3.30.565.10">
    <property type="entry name" value="Histidine kinase-like ATPase, C-terminal domain"/>
    <property type="match status" value="1"/>
</dbReference>
<dbReference type="SMART" id="SM00387">
    <property type="entry name" value="HATPase_c"/>
    <property type="match status" value="1"/>
</dbReference>
<gene>
    <name evidence="10" type="ORF">DN752_11390</name>
</gene>
<keyword evidence="4" id="KW-0808">Transferase</keyword>
<dbReference type="InterPro" id="IPR005467">
    <property type="entry name" value="His_kinase_dom"/>
</dbReference>
<dbReference type="GO" id="GO:0000155">
    <property type="term" value="F:phosphorelay sensor kinase activity"/>
    <property type="evidence" value="ECO:0007669"/>
    <property type="project" value="InterPro"/>
</dbReference>
<dbReference type="OrthoDB" id="9810447at2"/>
<dbReference type="RefSeq" id="WP_112784058.1">
    <property type="nucleotide sequence ID" value="NZ_CP030041.1"/>
</dbReference>
<keyword evidence="3" id="KW-0597">Phosphoprotein</keyword>
<dbReference type="SUPFAM" id="SSF55874">
    <property type="entry name" value="ATPase domain of HSP90 chaperone/DNA topoisomerase II/histidine kinase"/>
    <property type="match status" value="1"/>
</dbReference>
<evidence type="ECO:0000256" key="4">
    <source>
        <dbReference type="ARBA" id="ARBA00022679"/>
    </source>
</evidence>
<keyword evidence="7" id="KW-0175">Coiled coil</keyword>
<dbReference type="InterPro" id="IPR036890">
    <property type="entry name" value="HATPase_C_sf"/>
</dbReference>
<keyword evidence="8" id="KW-0812">Transmembrane</keyword>
<dbReference type="PANTHER" id="PTHR43711">
    <property type="entry name" value="TWO-COMPONENT HISTIDINE KINASE"/>
    <property type="match status" value="1"/>
</dbReference>
<comment type="catalytic activity">
    <reaction evidence="1">
        <text>ATP + protein L-histidine = ADP + protein N-phospho-L-histidine.</text>
        <dbReference type="EC" id="2.7.13.3"/>
    </reaction>
</comment>
<evidence type="ECO:0000256" key="6">
    <source>
        <dbReference type="ARBA" id="ARBA00023012"/>
    </source>
</evidence>
<feature type="coiled-coil region" evidence="7">
    <location>
        <begin position="165"/>
        <end position="199"/>
    </location>
</feature>
<sequence length="435" mass="49328">MEIIIRNLRKIKRVIMYVVMVALFSLMADAYVEWKMDNHPMLYIKNLINIAIIIIAVILCRFRFLTIEHVLMVVVYSIFVSIYISVPIRLGSGSLLMEAYFVKVELITLLLMLVAGILIHRRHMIYILLINGAFIISCMLILPVDYPMSKYIFYLVLSTGAGLAGHQLQKELSELRESLTRANEKVARHNEELIESNKQKDHLFRIIGHDIRTPFNQISMVLSLITREMSHEGFEDMKNVMFKAVENGNRLLQDLMLWAKSQAAESKAVMDDVLIHDLIQKEVNFFEGQAKSKDIVINNLINKNVKITADPNMTATIIRNFISNALKFSYRNTSIDISMNKTSDYNCLSVSDYGAGMKASSLEDLLHSERNVVSSDGTEKESGTGFGVRICQKLAEHQGGRVEIDSDLGKGSTFSLLLPKIQPQGNVKDPEHLEK</sequence>